<evidence type="ECO:0000256" key="3">
    <source>
        <dbReference type="ARBA" id="ARBA00023163"/>
    </source>
</evidence>
<dbReference type="InterPro" id="IPR028978">
    <property type="entry name" value="Chorismate_lyase_/UTRA_dom_sf"/>
</dbReference>
<organism evidence="5 6">
    <name type="scientific">Yanghanlia caeni</name>
    <dbReference type="NCBI Taxonomy" id="3064283"/>
    <lineage>
        <taxon>Bacteria</taxon>
        <taxon>Pseudomonadati</taxon>
        <taxon>Pseudomonadota</taxon>
        <taxon>Betaproteobacteria</taxon>
        <taxon>Burkholderiales</taxon>
        <taxon>Alcaligenaceae</taxon>
        <taxon>Yanghanlia</taxon>
    </lineage>
</organism>
<evidence type="ECO:0000256" key="2">
    <source>
        <dbReference type="ARBA" id="ARBA00023125"/>
    </source>
</evidence>
<feature type="domain" description="HTH gntR-type" evidence="4">
    <location>
        <begin position="23"/>
        <end position="91"/>
    </location>
</feature>
<keyword evidence="3" id="KW-0804">Transcription</keyword>
<dbReference type="Proteomes" id="UP001232156">
    <property type="component" value="Unassembled WGS sequence"/>
</dbReference>
<sequence length="262" mass="29560">MKMQPELAHSAEPEAVDQQNVALPMYRTVANAIERDIASNVYPAGAKIPTEAELMQRFGVSRHTVRQALRGLRDSGALISRRGVGTIVNHKHVRPKFLTGVNSLDDLQQFVEATELHIYNVENFTVNAYWADILRCEIDEKWIRADVVRVARESHDPLSHLQAFTPARYARVLRGVKTVQGSIYSRLERMTGLRIVELSQKIVAETLEPCIAKAVHAKPGIAALKITRWYIDQHGGIPLVGIGHYPGDRYSQETHFRMQGRH</sequence>
<dbReference type="Pfam" id="PF00392">
    <property type="entry name" value="GntR"/>
    <property type="match status" value="1"/>
</dbReference>
<dbReference type="InterPro" id="IPR036388">
    <property type="entry name" value="WH-like_DNA-bd_sf"/>
</dbReference>
<evidence type="ECO:0000313" key="6">
    <source>
        <dbReference type="Proteomes" id="UP001232156"/>
    </source>
</evidence>
<dbReference type="InterPro" id="IPR036390">
    <property type="entry name" value="WH_DNA-bd_sf"/>
</dbReference>
<dbReference type="PANTHER" id="PTHR44846">
    <property type="entry name" value="MANNOSYL-D-GLYCERATE TRANSPORT/METABOLISM SYSTEM REPRESSOR MNGR-RELATED"/>
    <property type="match status" value="1"/>
</dbReference>
<dbReference type="SUPFAM" id="SSF64288">
    <property type="entry name" value="Chorismate lyase-like"/>
    <property type="match status" value="1"/>
</dbReference>
<dbReference type="PRINTS" id="PR00035">
    <property type="entry name" value="HTHGNTR"/>
</dbReference>
<dbReference type="InterPro" id="IPR011663">
    <property type="entry name" value="UTRA"/>
</dbReference>
<dbReference type="CDD" id="cd07377">
    <property type="entry name" value="WHTH_GntR"/>
    <property type="match status" value="1"/>
</dbReference>
<dbReference type="InterPro" id="IPR000524">
    <property type="entry name" value="Tscrpt_reg_HTH_GntR"/>
</dbReference>
<protein>
    <submittedName>
        <fullName evidence="5">GntR family transcriptional regulator</fullName>
    </submittedName>
</protein>
<evidence type="ECO:0000313" key="5">
    <source>
        <dbReference type="EMBL" id="MDR4124384.1"/>
    </source>
</evidence>
<dbReference type="PROSITE" id="PS50949">
    <property type="entry name" value="HTH_GNTR"/>
    <property type="match status" value="1"/>
</dbReference>
<evidence type="ECO:0000259" key="4">
    <source>
        <dbReference type="PROSITE" id="PS50949"/>
    </source>
</evidence>
<dbReference type="PANTHER" id="PTHR44846:SF17">
    <property type="entry name" value="GNTR-FAMILY TRANSCRIPTIONAL REGULATOR"/>
    <property type="match status" value="1"/>
</dbReference>
<keyword evidence="2" id="KW-0238">DNA-binding</keyword>
<comment type="caution">
    <text evidence="5">The sequence shown here is derived from an EMBL/GenBank/DDBJ whole genome shotgun (WGS) entry which is preliminary data.</text>
</comment>
<dbReference type="RefSeq" id="WP_347286136.1">
    <property type="nucleotide sequence ID" value="NZ_JAUZQE010000001.1"/>
</dbReference>
<reference evidence="5 6" key="1">
    <citation type="submission" date="2023-08" db="EMBL/GenBank/DDBJ databases">
        <title>Alcaligenaceae gen. nov., a novel taxon isolated from the sludge of Yixing Pesticide Factory.</title>
        <authorList>
            <person name="Ruan L."/>
        </authorList>
    </citation>
    <scope>NUCLEOTIDE SEQUENCE [LARGE SCALE GENOMIC DNA]</scope>
    <source>
        <strain evidence="5 6">LG-2</strain>
    </source>
</reference>
<dbReference type="InterPro" id="IPR050679">
    <property type="entry name" value="Bact_HTH_transcr_reg"/>
</dbReference>
<keyword evidence="1" id="KW-0805">Transcription regulation</keyword>
<dbReference type="EMBL" id="JAUZQE010000001">
    <property type="protein sequence ID" value="MDR4124384.1"/>
    <property type="molecule type" value="Genomic_DNA"/>
</dbReference>
<name>A0ABU1D1R2_9BURK</name>
<dbReference type="SMART" id="SM00345">
    <property type="entry name" value="HTH_GNTR"/>
    <property type="match status" value="1"/>
</dbReference>
<proteinExistence type="predicted"/>
<evidence type="ECO:0000256" key="1">
    <source>
        <dbReference type="ARBA" id="ARBA00023015"/>
    </source>
</evidence>
<dbReference type="SUPFAM" id="SSF46785">
    <property type="entry name" value="Winged helix' DNA-binding domain"/>
    <property type="match status" value="1"/>
</dbReference>
<dbReference type="Gene3D" id="3.40.1410.10">
    <property type="entry name" value="Chorismate lyase-like"/>
    <property type="match status" value="1"/>
</dbReference>
<keyword evidence="6" id="KW-1185">Reference proteome</keyword>
<dbReference type="SMART" id="SM00866">
    <property type="entry name" value="UTRA"/>
    <property type="match status" value="1"/>
</dbReference>
<accession>A0ABU1D1R2</accession>
<gene>
    <name evidence="5" type="ORF">Q8947_00055</name>
</gene>
<dbReference type="Pfam" id="PF07702">
    <property type="entry name" value="UTRA"/>
    <property type="match status" value="1"/>
</dbReference>
<dbReference type="Gene3D" id="1.10.10.10">
    <property type="entry name" value="Winged helix-like DNA-binding domain superfamily/Winged helix DNA-binding domain"/>
    <property type="match status" value="1"/>
</dbReference>